<reference evidence="1 2" key="1">
    <citation type="journal article" date="2018" name="Nat. Ecol. Evol.">
        <title>Pezizomycetes genomes reveal the molecular basis of ectomycorrhizal truffle lifestyle.</title>
        <authorList>
            <person name="Murat C."/>
            <person name="Payen T."/>
            <person name="Noel B."/>
            <person name="Kuo A."/>
            <person name="Morin E."/>
            <person name="Chen J."/>
            <person name="Kohler A."/>
            <person name="Krizsan K."/>
            <person name="Balestrini R."/>
            <person name="Da Silva C."/>
            <person name="Montanini B."/>
            <person name="Hainaut M."/>
            <person name="Levati E."/>
            <person name="Barry K.W."/>
            <person name="Belfiori B."/>
            <person name="Cichocki N."/>
            <person name="Clum A."/>
            <person name="Dockter R.B."/>
            <person name="Fauchery L."/>
            <person name="Guy J."/>
            <person name="Iotti M."/>
            <person name="Le Tacon F."/>
            <person name="Lindquist E.A."/>
            <person name="Lipzen A."/>
            <person name="Malagnac F."/>
            <person name="Mello A."/>
            <person name="Molinier V."/>
            <person name="Miyauchi S."/>
            <person name="Poulain J."/>
            <person name="Riccioni C."/>
            <person name="Rubini A."/>
            <person name="Sitrit Y."/>
            <person name="Splivallo R."/>
            <person name="Traeger S."/>
            <person name="Wang M."/>
            <person name="Zifcakova L."/>
            <person name="Wipf D."/>
            <person name="Zambonelli A."/>
            <person name="Paolocci F."/>
            <person name="Nowrousian M."/>
            <person name="Ottonello S."/>
            <person name="Baldrian P."/>
            <person name="Spatafora J.W."/>
            <person name="Henrissat B."/>
            <person name="Nagy L.G."/>
            <person name="Aury J.M."/>
            <person name="Wincker P."/>
            <person name="Grigoriev I.V."/>
            <person name="Bonfante P."/>
            <person name="Martin F.M."/>
        </authorList>
    </citation>
    <scope>NUCLEOTIDE SEQUENCE [LARGE SCALE GENOMIC DNA]</scope>
    <source>
        <strain evidence="1 2">CCBAS932</strain>
    </source>
</reference>
<accession>A0A3N4KA29</accession>
<keyword evidence="2" id="KW-1185">Reference proteome</keyword>
<dbReference type="Proteomes" id="UP000277580">
    <property type="component" value="Unassembled WGS sequence"/>
</dbReference>
<proteinExistence type="predicted"/>
<gene>
    <name evidence="1" type="ORF">P167DRAFT_415558</name>
</gene>
<sequence>MVRELCVYKVSLQGWFPSQRLKERTSCIIYNHRIISHHLYMHHRTAIGMIYGKNSYTVHRYFAIQFHPPPPVFHRSFRWL</sequence>
<protein>
    <submittedName>
        <fullName evidence="1">Uncharacterized protein</fullName>
    </submittedName>
</protein>
<dbReference type="InParanoid" id="A0A3N4KA29"/>
<name>A0A3N4KA29_9PEZI</name>
<dbReference type="AlphaFoldDB" id="A0A3N4KA29"/>
<evidence type="ECO:0000313" key="1">
    <source>
        <dbReference type="EMBL" id="RPB07366.1"/>
    </source>
</evidence>
<evidence type="ECO:0000313" key="2">
    <source>
        <dbReference type="Proteomes" id="UP000277580"/>
    </source>
</evidence>
<dbReference type="EMBL" id="ML119185">
    <property type="protein sequence ID" value="RPB07366.1"/>
    <property type="molecule type" value="Genomic_DNA"/>
</dbReference>
<organism evidence="1 2">
    <name type="scientific">Morchella conica CCBAS932</name>
    <dbReference type="NCBI Taxonomy" id="1392247"/>
    <lineage>
        <taxon>Eukaryota</taxon>
        <taxon>Fungi</taxon>
        <taxon>Dikarya</taxon>
        <taxon>Ascomycota</taxon>
        <taxon>Pezizomycotina</taxon>
        <taxon>Pezizomycetes</taxon>
        <taxon>Pezizales</taxon>
        <taxon>Morchellaceae</taxon>
        <taxon>Morchella</taxon>
    </lineage>
</organism>